<proteinExistence type="inferred from homology"/>
<dbReference type="FunFam" id="3.30.70.1230:FF:000032">
    <property type="entry name" value="Adenylyl cyclase 78C"/>
    <property type="match status" value="1"/>
</dbReference>
<evidence type="ECO:0000256" key="5">
    <source>
        <dbReference type="ARBA" id="ARBA00022692"/>
    </source>
</evidence>
<dbReference type="GO" id="GO:0035556">
    <property type="term" value="P:intracellular signal transduction"/>
    <property type="evidence" value="ECO:0007669"/>
    <property type="project" value="InterPro"/>
</dbReference>
<dbReference type="GO" id="GO:0046872">
    <property type="term" value="F:metal ion binding"/>
    <property type="evidence" value="ECO:0007669"/>
    <property type="project" value="UniProtKB-KW"/>
</dbReference>
<keyword evidence="5 15" id="KW-0812">Transmembrane</keyword>
<dbReference type="InterPro" id="IPR018297">
    <property type="entry name" value="A/G_cyclase_CS"/>
</dbReference>
<evidence type="ECO:0000256" key="3">
    <source>
        <dbReference type="ARBA" id="ARBA00004141"/>
    </source>
</evidence>
<dbReference type="CDD" id="cd07302">
    <property type="entry name" value="CHD"/>
    <property type="match status" value="2"/>
</dbReference>
<comment type="cofactor">
    <cofactor evidence="2">
        <name>Mg(2+)</name>
        <dbReference type="ChEBI" id="CHEBI:18420"/>
    </cofactor>
</comment>
<keyword evidence="12 15" id="KW-0472">Membrane</keyword>
<keyword evidence="11" id="KW-0115">cAMP biosynthesis</keyword>
<organism evidence="18 19">
    <name type="scientific">Anopheles maculatus</name>
    <dbReference type="NCBI Taxonomy" id="74869"/>
    <lineage>
        <taxon>Eukaryota</taxon>
        <taxon>Metazoa</taxon>
        <taxon>Ecdysozoa</taxon>
        <taxon>Arthropoda</taxon>
        <taxon>Hexapoda</taxon>
        <taxon>Insecta</taxon>
        <taxon>Pterygota</taxon>
        <taxon>Neoptera</taxon>
        <taxon>Endopterygota</taxon>
        <taxon>Diptera</taxon>
        <taxon>Nematocera</taxon>
        <taxon>Culicoidea</taxon>
        <taxon>Culicidae</taxon>
        <taxon>Anophelinae</taxon>
        <taxon>Anopheles</taxon>
        <taxon>Anopheles maculatus group</taxon>
    </lineage>
</organism>
<dbReference type="PANTHER" id="PTHR45627:SF1">
    <property type="entry name" value="ADENYLATE CYCLASE TYPE 8"/>
    <property type="match status" value="1"/>
</dbReference>
<evidence type="ECO:0000313" key="19">
    <source>
        <dbReference type="Proteomes" id="UP000075901"/>
    </source>
</evidence>
<dbReference type="InterPro" id="IPR029787">
    <property type="entry name" value="Nucleotide_cyclase"/>
</dbReference>
<dbReference type="SMART" id="SM00044">
    <property type="entry name" value="CYCc"/>
    <property type="match status" value="2"/>
</dbReference>
<feature type="chain" id="PRO_5008136598" description="adenylate cyclase" evidence="16">
    <location>
        <begin position="19"/>
        <end position="981"/>
    </location>
</feature>
<evidence type="ECO:0000256" key="8">
    <source>
        <dbReference type="ARBA" id="ARBA00022840"/>
    </source>
</evidence>
<keyword evidence="9" id="KW-0460">Magnesium</keyword>
<feature type="transmembrane region" description="Helical" evidence="15">
    <location>
        <begin position="642"/>
        <end position="660"/>
    </location>
</feature>
<protein>
    <recommendedName>
        <fullName evidence="4">adenylate cyclase</fullName>
        <ecNumber evidence="4">4.6.1.1</ecNumber>
    </recommendedName>
</protein>
<feature type="transmembrane region" description="Helical" evidence="15">
    <location>
        <begin position="580"/>
        <end position="600"/>
    </location>
</feature>
<dbReference type="GO" id="GO:0006171">
    <property type="term" value="P:cAMP biosynthetic process"/>
    <property type="evidence" value="ECO:0007669"/>
    <property type="project" value="UniProtKB-KW"/>
</dbReference>
<evidence type="ECO:0000313" key="18">
    <source>
        <dbReference type="EnsemblMetazoa" id="AMAM021318-PA"/>
    </source>
</evidence>
<dbReference type="InterPro" id="IPR001054">
    <property type="entry name" value="A/G_cyclase"/>
</dbReference>
<dbReference type="GO" id="GO:0005886">
    <property type="term" value="C:plasma membrane"/>
    <property type="evidence" value="ECO:0007669"/>
    <property type="project" value="InterPro"/>
</dbReference>
<keyword evidence="10 15" id="KW-1133">Transmembrane helix</keyword>
<dbReference type="GO" id="GO:0005524">
    <property type="term" value="F:ATP binding"/>
    <property type="evidence" value="ECO:0007669"/>
    <property type="project" value="UniProtKB-KW"/>
</dbReference>
<dbReference type="Pfam" id="PF06327">
    <property type="entry name" value="Adcy_cons_dom"/>
    <property type="match status" value="1"/>
</dbReference>
<name>A0A182T7Q3_9DIPT</name>
<dbReference type="EC" id="4.6.1.1" evidence="4"/>
<dbReference type="InterPro" id="IPR009398">
    <property type="entry name" value="Adcy_conserved_dom"/>
</dbReference>
<dbReference type="PANTHER" id="PTHR45627">
    <property type="entry name" value="ADENYLATE CYCLASE TYPE 1"/>
    <property type="match status" value="1"/>
</dbReference>
<dbReference type="SUPFAM" id="SSF55073">
    <property type="entry name" value="Nucleotide cyclase"/>
    <property type="match status" value="2"/>
</dbReference>
<comment type="similarity">
    <text evidence="14">Belongs to the adenylyl cyclase class-4/guanylyl cyclase family.</text>
</comment>
<evidence type="ECO:0000256" key="9">
    <source>
        <dbReference type="ARBA" id="ARBA00022842"/>
    </source>
</evidence>
<comment type="subcellular location">
    <subcellularLocation>
        <location evidence="3">Membrane</location>
        <topology evidence="3">Multi-pass membrane protein</topology>
    </subcellularLocation>
</comment>
<dbReference type="VEuPathDB" id="VectorBase:AMAM021318"/>
<feature type="signal peptide" evidence="16">
    <location>
        <begin position="1"/>
        <end position="18"/>
    </location>
</feature>
<sequence>MIANLLLYLAINFAGMYTKYLTDRGQRLAFIETHKAMEHKRESEKEYQRTQRLLDSILPMFVNNDIRKEMYKSPEQAQVDTQFKKLYIYHMDNVSILFADIKGFTELASKTSAQQLVKILNDLFARFDKIAEDNHCLRIKLLGDCYYCVSMFDSQSWKSRPDHAVCSVETGLHMIKAIKDVRCQTNVDLDMRIGIHSGSVMCGVLGEKKWHFDVWSNDVVIANHMESGGVPGRVHISEATLKCLNDTYEVEPGNGGSRDSHLKMMNIKTFLIKRTEPLRPRKRLIDRQSTVQFEKETKSTIHEDETTTDWIPEIPFKNLNQCGVNAVESFRDKKNSDREDPLTSTEEVDELIDQSIQINSNKQIRQEYLYTWTLKFKDSSQEGTFCQLREDMFRSNMLCVFVVWIFIVLCQAVIIPRCTILIVALSITTFLLTVGCILVMAEEFSGLPKFLQKSSSTLVHDRSRRTIFVCLTIILMSIASSMGLMMCDLEEGESTPDRSTVSPSYAYWQAGGELNVNSTTMTFLRHALGTAVEMNLLNRSESDSNSTDAPIYLHSDELLADDTETASPPVLHPSCVHPEYVVFTWVLCLISLATALKLYYLVKTFMAIAMVACYSFLILLVFEKVFDSYDVQYIQASGMPLAAQMMILLGVFLTMVTYHARLVEVTSRLDFIWKEQAEKELSNMKSNRHLNDLLIKNILPDHVATYYLSEERTDELYAKMHELCGVMFASIPNFKDFYSEDIENGKACIRILNEIISDFDSLLEEPRFETVEKIKTVGATYMAASNLCSTKKQHVDEQDEEAVCDLVEFALAMRQKLQEVNKDAFNTFQLRVGISSGPLVSGVIGARKPVYDIWGNTVNVASRMDSTGENWKVQVPDYTAALLQTKGYTCVVRTLFRDIVDRTISMQRGEVNVKGKGLMLTYWVLGKNISASQLTSPALVPAGVPQAQTPSLQRQTSQHSSLAAVVFGMMQASKRSNINTT</sequence>
<evidence type="ECO:0000256" key="16">
    <source>
        <dbReference type="SAM" id="SignalP"/>
    </source>
</evidence>
<accession>A0A182T7Q3</accession>
<feature type="domain" description="Guanylate cyclase" evidence="17">
    <location>
        <begin position="725"/>
        <end position="865"/>
    </location>
</feature>
<evidence type="ECO:0000256" key="15">
    <source>
        <dbReference type="SAM" id="Phobius"/>
    </source>
</evidence>
<dbReference type="Proteomes" id="UP000075901">
    <property type="component" value="Unassembled WGS sequence"/>
</dbReference>
<evidence type="ECO:0000259" key="17">
    <source>
        <dbReference type="PROSITE" id="PS50125"/>
    </source>
</evidence>
<dbReference type="PROSITE" id="PS00452">
    <property type="entry name" value="GUANYLATE_CYCLASE_1"/>
    <property type="match status" value="1"/>
</dbReference>
<keyword evidence="16" id="KW-0732">Signal</keyword>
<evidence type="ECO:0000256" key="10">
    <source>
        <dbReference type="ARBA" id="ARBA00022989"/>
    </source>
</evidence>
<reference evidence="18" key="2">
    <citation type="submission" date="2020-05" db="UniProtKB">
        <authorList>
            <consortium name="EnsemblMetazoa"/>
        </authorList>
    </citation>
    <scope>IDENTIFICATION</scope>
    <source>
        <strain evidence="18">maculatus3</strain>
    </source>
</reference>
<evidence type="ECO:0000256" key="11">
    <source>
        <dbReference type="ARBA" id="ARBA00022998"/>
    </source>
</evidence>
<keyword evidence="6" id="KW-0479">Metal-binding</keyword>
<dbReference type="Gene3D" id="3.30.70.1230">
    <property type="entry name" value="Nucleotide cyclase"/>
    <property type="match status" value="2"/>
</dbReference>
<feature type="domain" description="Guanylate cyclase" evidence="17">
    <location>
        <begin position="95"/>
        <end position="226"/>
    </location>
</feature>
<evidence type="ECO:0000256" key="2">
    <source>
        <dbReference type="ARBA" id="ARBA00001946"/>
    </source>
</evidence>
<dbReference type="EnsemblMetazoa" id="AMAM021318-RA">
    <property type="protein sequence ID" value="AMAM021318-PA"/>
    <property type="gene ID" value="AMAM021318"/>
</dbReference>
<dbReference type="GO" id="GO:0007189">
    <property type="term" value="P:adenylate cyclase-activating G protein-coupled receptor signaling pathway"/>
    <property type="evidence" value="ECO:0007669"/>
    <property type="project" value="TreeGrafter"/>
</dbReference>
<keyword evidence="7" id="KW-0547">Nucleotide-binding</keyword>
<dbReference type="GO" id="GO:0004016">
    <property type="term" value="F:adenylate cyclase activity"/>
    <property type="evidence" value="ECO:0007669"/>
    <property type="project" value="UniProtKB-EC"/>
</dbReference>
<reference evidence="19" key="1">
    <citation type="submission" date="2013-09" db="EMBL/GenBank/DDBJ databases">
        <title>The Genome Sequence of Anopheles maculatus species B.</title>
        <authorList>
            <consortium name="The Broad Institute Genomics Platform"/>
            <person name="Neafsey D.E."/>
            <person name="Besansky N."/>
            <person name="Howell P."/>
            <person name="Walton C."/>
            <person name="Young S.K."/>
            <person name="Zeng Q."/>
            <person name="Gargeya S."/>
            <person name="Fitzgerald M."/>
            <person name="Haas B."/>
            <person name="Abouelleil A."/>
            <person name="Allen A.W."/>
            <person name="Alvarado L."/>
            <person name="Arachchi H.M."/>
            <person name="Berlin A.M."/>
            <person name="Chapman S.B."/>
            <person name="Gainer-Dewar J."/>
            <person name="Goldberg J."/>
            <person name="Griggs A."/>
            <person name="Gujja S."/>
            <person name="Hansen M."/>
            <person name="Howarth C."/>
            <person name="Imamovic A."/>
            <person name="Ireland A."/>
            <person name="Larimer J."/>
            <person name="McCowan C."/>
            <person name="Murphy C."/>
            <person name="Pearson M."/>
            <person name="Poon T.W."/>
            <person name="Priest M."/>
            <person name="Roberts A."/>
            <person name="Saif S."/>
            <person name="Shea T."/>
            <person name="Sisk P."/>
            <person name="Sykes S."/>
            <person name="Wortman J."/>
            <person name="Nusbaum C."/>
            <person name="Birren B."/>
        </authorList>
    </citation>
    <scope>NUCLEOTIDE SEQUENCE [LARGE SCALE GENOMIC DNA]</scope>
    <source>
        <strain evidence="19">maculatus3</strain>
    </source>
</reference>
<keyword evidence="8" id="KW-0067">ATP-binding</keyword>
<dbReference type="PROSITE" id="PS50125">
    <property type="entry name" value="GUANYLATE_CYCLASE_2"/>
    <property type="match status" value="2"/>
</dbReference>
<keyword evidence="19" id="KW-1185">Reference proteome</keyword>
<evidence type="ECO:0000256" key="1">
    <source>
        <dbReference type="ARBA" id="ARBA00001593"/>
    </source>
</evidence>
<feature type="transmembrane region" description="Helical" evidence="15">
    <location>
        <begin position="420"/>
        <end position="445"/>
    </location>
</feature>
<evidence type="ECO:0000256" key="6">
    <source>
        <dbReference type="ARBA" id="ARBA00022723"/>
    </source>
</evidence>
<evidence type="ECO:0000256" key="7">
    <source>
        <dbReference type="ARBA" id="ARBA00022741"/>
    </source>
</evidence>
<keyword evidence="13 14" id="KW-0456">Lyase</keyword>
<dbReference type="AlphaFoldDB" id="A0A182T7Q3"/>
<feature type="transmembrane region" description="Helical" evidence="15">
    <location>
        <begin position="605"/>
        <end position="622"/>
    </location>
</feature>
<evidence type="ECO:0000256" key="12">
    <source>
        <dbReference type="ARBA" id="ARBA00023136"/>
    </source>
</evidence>
<feature type="transmembrane region" description="Helical" evidence="15">
    <location>
        <begin position="397"/>
        <end position="414"/>
    </location>
</feature>
<dbReference type="FunFam" id="3.30.70.1230:FF:000040">
    <property type="entry name" value="Ca(2+)/calmodulin-responsive adenylate cyclase"/>
    <property type="match status" value="1"/>
</dbReference>
<feature type="transmembrane region" description="Helical" evidence="15">
    <location>
        <begin position="466"/>
        <end position="486"/>
    </location>
</feature>
<evidence type="ECO:0000256" key="14">
    <source>
        <dbReference type="RuleBase" id="RU000405"/>
    </source>
</evidence>
<dbReference type="Pfam" id="PF00211">
    <property type="entry name" value="Guanylate_cyc"/>
    <property type="match status" value="2"/>
</dbReference>
<evidence type="ECO:0000256" key="4">
    <source>
        <dbReference type="ARBA" id="ARBA00012201"/>
    </source>
</evidence>
<comment type="catalytic activity">
    <reaction evidence="1">
        <text>ATP = 3',5'-cyclic AMP + diphosphate</text>
        <dbReference type="Rhea" id="RHEA:15389"/>
        <dbReference type="ChEBI" id="CHEBI:30616"/>
        <dbReference type="ChEBI" id="CHEBI:33019"/>
        <dbReference type="ChEBI" id="CHEBI:58165"/>
        <dbReference type="EC" id="4.6.1.1"/>
    </reaction>
</comment>
<evidence type="ECO:0000256" key="13">
    <source>
        <dbReference type="ARBA" id="ARBA00023239"/>
    </source>
</evidence>